<evidence type="ECO:0000313" key="3">
    <source>
        <dbReference type="Proteomes" id="UP000199496"/>
    </source>
</evidence>
<sequence>MLDGFRYVSNRLRFLVVVMGFALVAGLWLLPQGAPVTGQVSATVLEVNEGTATGLRSGQSVTLVTLRVRLETGEETRVQGLGRLPAVGDTVMLLESAYPDGTRRYRLLPEQGVVE</sequence>
<name>A0A1H9EVB8_9GAMM</name>
<dbReference type="OrthoDB" id="5795368at2"/>
<reference evidence="2 3" key="1">
    <citation type="submission" date="2016-10" db="EMBL/GenBank/DDBJ databases">
        <authorList>
            <person name="de Groot N.N."/>
        </authorList>
    </citation>
    <scope>NUCLEOTIDE SEQUENCE [LARGE SCALE GENOMIC DNA]</scope>
    <source>
        <strain evidence="2 3">B7-7</strain>
    </source>
</reference>
<evidence type="ECO:0000313" key="2">
    <source>
        <dbReference type="EMBL" id="SEQ29611.1"/>
    </source>
</evidence>
<dbReference type="Proteomes" id="UP000199496">
    <property type="component" value="Unassembled WGS sequence"/>
</dbReference>
<proteinExistence type="predicted"/>
<gene>
    <name evidence="2" type="ORF">SAMN05421693_12314</name>
</gene>
<feature type="transmembrane region" description="Helical" evidence="1">
    <location>
        <begin position="12"/>
        <end position="30"/>
    </location>
</feature>
<dbReference type="RefSeq" id="WP_090208219.1">
    <property type="nucleotide sequence ID" value="NZ_FOFO01000023.1"/>
</dbReference>
<dbReference type="AlphaFoldDB" id="A0A1H9EVB8"/>
<dbReference type="STRING" id="867345.SAMN05421693_12314"/>
<keyword evidence="1" id="KW-0812">Transmembrane</keyword>
<evidence type="ECO:0000256" key="1">
    <source>
        <dbReference type="SAM" id="Phobius"/>
    </source>
</evidence>
<dbReference type="EMBL" id="FOFO01000023">
    <property type="protein sequence ID" value="SEQ29611.1"/>
    <property type="molecule type" value="Genomic_DNA"/>
</dbReference>
<accession>A0A1H9EVB8</accession>
<protein>
    <submittedName>
        <fullName evidence="2">Uncharacterized protein</fullName>
    </submittedName>
</protein>
<keyword evidence="3" id="KW-1185">Reference proteome</keyword>
<organism evidence="2 3">
    <name type="scientific">Ectothiorhodospira magna</name>
    <dbReference type="NCBI Taxonomy" id="867345"/>
    <lineage>
        <taxon>Bacteria</taxon>
        <taxon>Pseudomonadati</taxon>
        <taxon>Pseudomonadota</taxon>
        <taxon>Gammaproteobacteria</taxon>
        <taxon>Chromatiales</taxon>
        <taxon>Ectothiorhodospiraceae</taxon>
        <taxon>Ectothiorhodospira</taxon>
    </lineage>
</organism>
<keyword evidence="1" id="KW-1133">Transmembrane helix</keyword>
<keyword evidence="1" id="KW-0472">Membrane</keyword>